<feature type="domain" description="FAD-binding FR-type" evidence="7">
    <location>
        <begin position="62"/>
        <end position="165"/>
    </location>
</feature>
<dbReference type="PRINTS" id="PR00371">
    <property type="entry name" value="FPNCR"/>
</dbReference>
<sequence length="316" mass="35574">MRCHRCIQRIACLFSQPLLLPETRTPLQSFSPSVFAFMSSSTNGPHVNSTHLDRTEGSERQEIVTEATVSEITQLSPSVKGLRLKVEDRGFTFKPGQWVDFFIPGLSTVGGFSICSSPKDLHKKSIIELGVKYSEHPPAFWIHNKCHVGSKVHMRVGGNFYYDPMLGVDQIPDLLLIAGGVGVNPLYSIVRHVADICSEPQSQNQYTGKIALLFSAKNTDELLFKDSLLEFSHSFPSISCQFFTTNYKLEEKTPTDNKQNVQGRISHSTIQEAISGLDRSNFTCFICGPPPMIQDVTDILRKLEIAEHRIHFEKWW</sequence>
<dbReference type="InterPro" id="IPR017927">
    <property type="entry name" value="FAD-bd_FR_type"/>
</dbReference>
<reference evidence="8" key="2">
    <citation type="journal article" date="2023" name="Science">
        <title>Genomic signatures of disease resistance in endangered staghorn corals.</title>
        <authorList>
            <person name="Vollmer S.V."/>
            <person name="Selwyn J.D."/>
            <person name="Despard B.A."/>
            <person name="Roesel C.L."/>
        </authorList>
    </citation>
    <scope>NUCLEOTIDE SEQUENCE</scope>
    <source>
        <strain evidence="8">K2</strain>
    </source>
</reference>
<dbReference type="InterPro" id="IPR052128">
    <property type="entry name" value="Oxidoreductase_NAD-binding"/>
</dbReference>
<evidence type="ECO:0000256" key="1">
    <source>
        <dbReference type="ARBA" id="ARBA00001974"/>
    </source>
</evidence>
<dbReference type="GO" id="GO:0016491">
    <property type="term" value="F:oxidoreductase activity"/>
    <property type="evidence" value="ECO:0007669"/>
    <property type="project" value="UniProtKB-KW"/>
</dbReference>
<dbReference type="PANTHER" id="PTHR46505:SF1">
    <property type="entry name" value="OXIDOREDUCTASE NAD-BINDING DOMAIN-CONTAINING PROTEIN 1"/>
    <property type="match status" value="1"/>
</dbReference>
<evidence type="ECO:0000256" key="2">
    <source>
        <dbReference type="ARBA" id="ARBA00022630"/>
    </source>
</evidence>
<accession>A0AAD9QHL2</accession>
<keyword evidence="3" id="KW-0274">FAD</keyword>
<dbReference type="AlphaFoldDB" id="A0AAD9QHL2"/>
<dbReference type="EMBL" id="JARQWQ010000033">
    <property type="protein sequence ID" value="KAK2561387.1"/>
    <property type="molecule type" value="Genomic_DNA"/>
</dbReference>
<keyword evidence="2" id="KW-0285">Flavoprotein</keyword>
<keyword evidence="9" id="KW-1185">Reference proteome</keyword>
<dbReference type="Gene3D" id="3.40.50.80">
    <property type="entry name" value="Nucleotide-binding domain of ferredoxin-NADP reductase (FNR) module"/>
    <property type="match status" value="1"/>
</dbReference>
<dbReference type="SUPFAM" id="SSF52343">
    <property type="entry name" value="Ferredoxin reductase-like, C-terminal NADP-linked domain"/>
    <property type="match status" value="1"/>
</dbReference>
<dbReference type="InterPro" id="IPR001433">
    <property type="entry name" value="OxRdtase_FAD/NAD-bd"/>
</dbReference>
<dbReference type="InterPro" id="IPR039261">
    <property type="entry name" value="FNR_nucleotide-bd"/>
</dbReference>
<evidence type="ECO:0000256" key="4">
    <source>
        <dbReference type="ARBA" id="ARBA00023002"/>
    </source>
</evidence>
<dbReference type="PRINTS" id="PR00406">
    <property type="entry name" value="CYTB5RDTASE"/>
</dbReference>
<dbReference type="GO" id="GO:0005739">
    <property type="term" value="C:mitochondrion"/>
    <property type="evidence" value="ECO:0007669"/>
    <property type="project" value="TreeGrafter"/>
</dbReference>
<dbReference type="InterPro" id="IPR017938">
    <property type="entry name" value="Riboflavin_synthase-like_b-brl"/>
</dbReference>
<keyword evidence="4" id="KW-0560">Oxidoreductase</keyword>
<evidence type="ECO:0000256" key="6">
    <source>
        <dbReference type="ARBA" id="ARBA00040516"/>
    </source>
</evidence>
<dbReference type="PANTHER" id="PTHR46505">
    <property type="entry name" value="OXIDOREDUCTASE NAD-BINDING DOMAIN-CONTAINING PROTEIN 1"/>
    <property type="match status" value="1"/>
</dbReference>
<comment type="caution">
    <text evidence="8">The sequence shown here is derived from an EMBL/GenBank/DDBJ whole genome shotgun (WGS) entry which is preliminary data.</text>
</comment>
<comment type="cofactor">
    <cofactor evidence="1">
        <name>FAD</name>
        <dbReference type="ChEBI" id="CHEBI:57692"/>
    </cofactor>
</comment>
<dbReference type="SUPFAM" id="SSF63380">
    <property type="entry name" value="Riboflavin synthase domain-like"/>
    <property type="match status" value="1"/>
</dbReference>
<dbReference type="Proteomes" id="UP001249851">
    <property type="component" value="Unassembled WGS sequence"/>
</dbReference>
<gene>
    <name evidence="8" type="ORF">P5673_015905</name>
</gene>
<evidence type="ECO:0000259" key="7">
    <source>
        <dbReference type="PROSITE" id="PS51384"/>
    </source>
</evidence>
<organism evidence="8 9">
    <name type="scientific">Acropora cervicornis</name>
    <name type="common">Staghorn coral</name>
    <dbReference type="NCBI Taxonomy" id="6130"/>
    <lineage>
        <taxon>Eukaryota</taxon>
        <taxon>Metazoa</taxon>
        <taxon>Cnidaria</taxon>
        <taxon>Anthozoa</taxon>
        <taxon>Hexacorallia</taxon>
        <taxon>Scleractinia</taxon>
        <taxon>Astrocoeniina</taxon>
        <taxon>Acroporidae</taxon>
        <taxon>Acropora</taxon>
    </lineage>
</organism>
<evidence type="ECO:0000256" key="3">
    <source>
        <dbReference type="ARBA" id="ARBA00022827"/>
    </source>
</evidence>
<dbReference type="Pfam" id="PF00175">
    <property type="entry name" value="NAD_binding_1"/>
    <property type="match status" value="1"/>
</dbReference>
<proteinExistence type="predicted"/>
<protein>
    <recommendedName>
        <fullName evidence="6">Oxidoreductase NAD-binding domain-containing protein 1</fullName>
    </recommendedName>
</protein>
<dbReference type="PROSITE" id="PS51384">
    <property type="entry name" value="FAD_FR"/>
    <property type="match status" value="1"/>
</dbReference>
<dbReference type="InterPro" id="IPR001709">
    <property type="entry name" value="Flavoprot_Pyr_Nucl_cyt_Rdtase"/>
</dbReference>
<keyword evidence="5" id="KW-0520">NAD</keyword>
<evidence type="ECO:0000256" key="5">
    <source>
        <dbReference type="ARBA" id="ARBA00023027"/>
    </source>
</evidence>
<dbReference type="CDD" id="cd00322">
    <property type="entry name" value="FNR_like"/>
    <property type="match status" value="1"/>
</dbReference>
<name>A0AAD9QHL2_ACRCE</name>
<dbReference type="Gene3D" id="2.40.30.10">
    <property type="entry name" value="Translation factors"/>
    <property type="match status" value="1"/>
</dbReference>
<evidence type="ECO:0000313" key="8">
    <source>
        <dbReference type="EMBL" id="KAK2561387.1"/>
    </source>
</evidence>
<reference evidence="8" key="1">
    <citation type="journal article" date="2023" name="G3 (Bethesda)">
        <title>Whole genome assembly and annotation of the endangered Caribbean coral Acropora cervicornis.</title>
        <authorList>
            <person name="Selwyn J.D."/>
            <person name="Vollmer S.V."/>
        </authorList>
    </citation>
    <scope>NUCLEOTIDE SEQUENCE</scope>
    <source>
        <strain evidence="8">K2</strain>
    </source>
</reference>
<evidence type="ECO:0000313" key="9">
    <source>
        <dbReference type="Proteomes" id="UP001249851"/>
    </source>
</evidence>